<dbReference type="SUPFAM" id="SSF101790">
    <property type="entry name" value="Aminomethyltransferase beta-barrel domain"/>
    <property type="match status" value="1"/>
</dbReference>
<evidence type="ECO:0000259" key="2">
    <source>
        <dbReference type="Pfam" id="PF08669"/>
    </source>
</evidence>
<evidence type="ECO:0000256" key="1">
    <source>
        <dbReference type="SAM" id="MobiDB-lite"/>
    </source>
</evidence>
<dbReference type="EMBL" id="CP141261">
    <property type="protein sequence ID" value="WRL65968.1"/>
    <property type="molecule type" value="Genomic_DNA"/>
</dbReference>
<protein>
    <submittedName>
        <fullName evidence="3">Glycine cleavage T C-terminal barrel domain-containing protein</fullName>
    </submittedName>
</protein>
<dbReference type="RefSeq" id="WP_324277285.1">
    <property type="nucleotide sequence ID" value="NZ_CP141261.1"/>
</dbReference>
<evidence type="ECO:0000313" key="3">
    <source>
        <dbReference type="EMBL" id="WRL65968.1"/>
    </source>
</evidence>
<reference evidence="3 4" key="1">
    <citation type="submission" date="2023-12" db="EMBL/GenBank/DDBJ databases">
        <title>Blastococcus brunescens sp. nov., an actonobacterium isolated from sandstone collected in sahara desert.</title>
        <authorList>
            <person name="Gtari M."/>
            <person name="Ghodhbane F."/>
        </authorList>
    </citation>
    <scope>NUCLEOTIDE SEQUENCE [LARGE SCALE GENOMIC DNA]</scope>
    <source>
        <strain evidence="3 4">BMG 8361</strain>
    </source>
</reference>
<feature type="compositionally biased region" description="Basic and acidic residues" evidence="1">
    <location>
        <begin position="1"/>
        <end position="10"/>
    </location>
</feature>
<keyword evidence="4" id="KW-1185">Reference proteome</keyword>
<gene>
    <name evidence="3" type="ORF">U6N30_10695</name>
</gene>
<feature type="domain" description="Aminomethyltransferase C-terminal" evidence="2">
    <location>
        <begin position="3"/>
        <end position="70"/>
    </location>
</feature>
<dbReference type="Gene3D" id="2.40.30.110">
    <property type="entry name" value="Aminomethyltransferase beta-barrel domains"/>
    <property type="match status" value="1"/>
</dbReference>
<proteinExistence type="predicted"/>
<feature type="region of interest" description="Disordered" evidence="1">
    <location>
        <begin position="1"/>
        <end position="20"/>
    </location>
</feature>
<dbReference type="InterPro" id="IPR013977">
    <property type="entry name" value="GcvT_C"/>
</dbReference>
<dbReference type="InterPro" id="IPR029043">
    <property type="entry name" value="GcvT/YgfZ_C"/>
</dbReference>
<evidence type="ECO:0000313" key="4">
    <source>
        <dbReference type="Proteomes" id="UP001324287"/>
    </source>
</evidence>
<dbReference type="Proteomes" id="UP001324287">
    <property type="component" value="Chromosome"/>
</dbReference>
<name>A0ABZ1B579_9ACTN</name>
<accession>A0ABZ1B579</accession>
<organism evidence="3 4">
    <name type="scientific">Blastococcus brunescens</name>
    <dbReference type="NCBI Taxonomy" id="1564165"/>
    <lineage>
        <taxon>Bacteria</taxon>
        <taxon>Bacillati</taxon>
        <taxon>Actinomycetota</taxon>
        <taxon>Actinomycetes</taxon>
        <taxon>Geodermatophilales</taxon>
        <taxon>Geodermatophilaceae</taxon>
        <taxon>Blastococcus</taxon>
    </lineage>
</organism>
<sequence length="72" mass="7278">MWGLRADGRGIPRPGMSVLDGAGERVGEVTSGTFSPTLRTGIALALVDAASGAAAGATLTVDVRGRPSPWRS</sequence>
<dbReference type="Pfam" id="PF08669">
    <property type="entry name" value="GCV_T_C"/>
    <property type="match status" value="1"/>
</dbReference>